<keyword evidence="1" id="KW-0479">Metal-binding</keyword>
<protein>
    <recommendedName>
        <fullName evidence="3">CCHC-type domain-containing protein</fullName>
    </recommendedName>
</protein>
<evidence type="ECO:0000259" key="3">
    <source>
        <dbReference type="PROSITE" id="PS50158"/>
    </source>
</evidence>
<dbReference type="PANTHER" id="PTHR22639:SF3">
    <property type="entry name" value="ZINC FINGER CCHC DOMAIN-CONTAINING PROTEIN 3"/>
    <property type="match status" value="1"/>
</dbReference>
<dbReference type="AlphaFoldDB" id="A0AAY4BSB7"/>
<dbReference type="GO" id="GO:0002218">
    <property type="term" value="P:activation of innate immune response"/>
    <property type="evidence" value="ECO:0007669"/>
    <property type="project" value="InterPro"/>
</dbReference>
<dbReference type="SMART" id="SM00343">
    <property type="entry name" value="ZnF_C2HC"/>
    <property type="match status" value="3"/>
</dbReference>
<organism evidence="4 5">
    <name type="scientific">Denticeps clupeoides</name>
    <name type="common">denticle herring</name>
    <dbReference type="NCBI Taxonomy" id="299321"/>
    <lineage>
        <taxon>Eukaryota</taxon>
        <taxon>Metazoa</taxon>
        <taxon>Chordata</taxon>
        <taxon>Craniata</taxon>
        <taxon>Vertebrata</taxon>
        <taxon>Euteleostomi</taxon>
        <taxon>Actinopterygii</taxon>
        <taxon>Neopterygii</taxon>
        <taxon>Teleostei</taxon>
        <taxon>Clupei</taxon>
        <taxon>Clupeiformes</taxon>
        <taxon>Denticipitoidei</taxon>
        <taxon>Denticipitidae</taxon>
        <taxon>Denticeps</taxon>
    </lineage>
</organism>
<sequence length="383" mass="43091">GATHPDVSTKHTRDTLHLYGPVVVAWASLHHVQIFRLLLKISVERVLTLKASDIVCVQRNGPQRFIDVTVLADGRFTTLLEVCKEKKEEGLKDYILEQLWWADKKIITVHVFNPFLPAETVRKFLQQFADLQPGHREMRDELGIWNGRRQFQARLRPDPSAPDGLCHPPGYFNIEGNKGYLFYPQQPPFCKLCLGRGHTADACTNMRCRNCLDKGHMAKDCTGPRRCRICGGDDHLARACSKYKPLYSDALVDSPFPEEVWSQPQGIQNLTPTKDAGSAVAPETPATRPPKRKGEMKNNTMVKQGRREAEASVEALSPAGALPSKGREKKYHACNKCPTARGSRIFTRSILFLSVQSVSGRTQSYWRRKATIGLYRRGSPEAD</sequence>
<dbReference type="Proteomes" id="UP000694580">
    <property type="component" value="Unplaced"/>
</dbReference>
<dbReference type="PROSITE" id="PS50158">
    <property type="entry name" value="ZF_CCHC"/>
    <property type="match status" value="1"/>
</dbReference>
<dbReference type="GeneTree" id="ENSGT00530000063983"/>
<evidence type="ECO:0000313" key="4">
    <source>
        <dbReference type="Ensembl" id="ENSDCDP00010023071.1"/>
    </source>
</evidence>
<name>A0AAY4BSB7_9TELE</name>
<dbReference type="GO" id="GO:0003690">
    <property type="term" value="F:double-stranded DNA binding"/>
    <property type="evidence" value="ECO:0007669"/>
    <property type="project" value="InterPro"/>
</dbReference>
<dbReference type="SUPFAM" id="SSF57756">
    <property type="entry name" value="Retrovirus zinc finger-like domains"/>
    <property type="match status" value="1"/>
</dbReference>
<dbReference type="InterPro" id="IPR042509">
    <property type="entry name" value="ZCCHC3"/>
</dbReference>
<keyword evidence="5" id="KW-1185">Reference proteome</keyword>
<reference evidence="4" key="2">
    <citation type="submission" date="2025-09" db="UniProtKB">
        <authorList>
            <consortium name="Ensembl"/>
        </authorList>
    </citation>
    <scope>IDENTIFICATION</scope>
</reference>
<dbReference type="Ensembl" id="ENSDCDT00010027609.1">
    <property type="protein sequence ID" value="ENSDCDP00010023071.1"/>
    <property type="gene ID" value="ENSDCDG00010013680.1"/>
</dbReference>
<feature type="region of interest" description="Disordered" evidence="2">
    <location>
        <begin position="270"/>
        <end position="330"/>
    </location>
</feature>
<proteinExistence type="predicted"/>
<dbReference type="Pfam" id="PF23058">
    <property type="entry name" value="RBD_ZCCHC3_2nd"/>
    <property type="match status" value="1"/>
</dbReference>
<dbReference type="InterPro" id="IPR036875">
    <property type="entry name" value="Znf_CCHC_sf"/>
</dbReference>
<reference evidence="4" key="1">
    <citation type="submission" date="2025-08" db="UniProtKB">
        <authorList>
            <consortium name="Ensembl"/>
        </authorList>
    </citation>
    <scope>IDENTIFICATION</scope>
</reference>
<evidence type="ECO:0000313" key="5">
    <source>
        <dbReference type="Proteomes" id="UP000694580"/>
    </source>
</evidence>
<dbReference type="GO" id="GO:0008270">
    <property type="term" value="F:zinc ion binding"/>
    <property type="evidence" value="ECO:0007669"/>
    <property type="project" value="UniProtKB-KW"/>
</dbReference>
<dbReference type="GO" id="GO:0003723">
    <property type="term" value="F:RNA binding"/>
    <property type="evidence" value="ECO:0007669"/>
    <property type="project" value="InterPro"/>
</dbReference>
<dbReference type="InterPro" id="IPR001878">
    <property type="entry name" value="Znf_CCHC"/>
</dbReference>
<keyword evidence="1" id="KW-0862">Zinc</keyword>
<feature type="domain" description="CCHC-type" evidence="3">
    <location>
        <begin position="207"/>
        <end position="221"/>
    </location>
</feature>
<evidence type="ECO:0000256" key="2">
    <source>
        <dbReference type="SAM" id="MobiDB-lite"/>
    </source>
</evidence>
<accession>A0AAY4BSB7</accession>
<keyword evidence="1" id="KW-0863">Zinc-finger</keyword>
<evidence type="ECO:0000256" key="1">
    <source>
        <dbReference type="PROSITE-ProRule" id="PRU00047"/>
    </source>
</evidence>
<dbReference type="PANTHER" id="PTHR22639">
    <property type="entry name" value="GAG-RELATED PROTEIN"/>
    <property type="match status" value="1"/>
</dbReference>
<dbReference type="Gene3D" id="4.10.60.10">
    <property type="entry name" value="Zinc finger, CCHC-type"/>
    <property type="match status" value="1"/>
</dbReference>
<dbReference type="InterPro" id="IPR057811">
    <property type="entry name" value="RBD_ZCCHC3_2nd"/>
</dbReference>